<dbReference type="Gene3D" id="3.80.10.10">
    <property type="entry name" value="Ribonuclease Inhibitor"/>
    <property type="match status" value="2"/>
</dbReference>
<dbReference type="SUPFAM" id="SSF52058">
    <property type="entry name" value="L domain-like"/>
    <property type="match status" value="1"/>
</dbReference>
<feature type="domain" description="C-JID" evidence="3">
    <location>
        <begin position="323"/>
        <end position="435"/>
    </location>
</feature>
<dbReference type="PANTHER" id="PTHR16083">
    <property type="entry name" value="LEUCINE RICH REPEAT CONTAINING PROTEIN"/>
    <property type="match status" value="1"/>
</dbReference>
<evidence type="ECO:0000259" key="3">
    <source>
        <dbReference type="Pfam" id="PF20160"/>
    </source>
</evidence>
<evidence type="ECO:0000256" key="1">
    <source>
        <dbReference type="ARBA" id="ARBA00022614"/>
    </source>
</evidence>
<reference evidence="4 5" key="1">
    <citation type="submission" date="2019-05" db="EMBL/GenBank/DDBJ databases">
        <title>Mikania micrantha, genome provides insights into the molecular mechanism of rapid growth.</title>
        <authorList>
            <person name="Liu B."/>
        </authorList>
    </citation>
    <scope>NUCLEOTIDE SEQUENCE [LARGE SCALE GENOMIC DNA]</scope>
    <source>
        <strain evidence="4">NLD-2019</strain>
        <tissue evidence="4">Leaf</tissue>
    </source>
</reference>
<keyword evidence="5" id="KW-1185">Reference proteome</keyword>
<gene>
    <name evidence="4" type="ORF">E3N88_19210</name>
</gene>
<name>A0A5N6NN30_9ASTR</name>
<organism evidence="4 5">
    <name type="scientific">Mikania micrantha</name>
    <name type="common">bitter vine</name>
    <dbReference type="NCBI Taxonomy" id="192012"/>
    <lineage>
        <taxon>Eukaryota</taxon>
        <taxon>Viridiplantae</taxon>
        <taxon>Streptophyta</taxon>
        <taxon>Embryophyta</taxon>
        <taxon>Tracheophyta</taxon>
        <taxon>Spermatophyta</taxon>
        <taxon>Magnoliopsida</taxon>
        <taxon>eudicotyledons</taxon>
        <taxon>Gunneridae</taxon>
        <taxon>Pentapetalae</taxon>
        <taxon>asterids</taxon>
        <taxon>campanulids</taxon>
        <taxon>Asterales</taxon>
        <taxon>Asteraceae</taxon>
        <taxon>Asteroideae</taxon>
        <taxon>Heliantheae alliance</taxon>
        <taxon>Eupatorieae</taxon>
        <taxon>Mikania</taxon>
    </lineage>
</organism>
<comment type="caution">
    <text evidence="4">The sequence shown here is derived from an EMBL/GenBank/DDBJ whole genome shotgun (WGS) entry which is preliminary data.</text>
</comment>
<dbReference type="InterPro" id="IPR045344">
    <property type="entry name" value="C-JID"/>
</dbReference>
<accession>A0A5N6NN30</accession>
<sequence>MKNLRWISWRHNSSSLPTNFPQQELRCLILSGGLQKQLWKGYKYLPSLRMIKLHCLKNLNMTPDFGGLPNLERFMLSRCPHLEEIHPSIGDLERLIFLVIASCDNLKMLPPIKKLENLSISECNKLSLVRKKVASSDLSHNLEHLTNFFVTVFPCCSENVYDDELSMDVEYLEEPLLLYNSIKKQTGLHFISRGLRKLILNDCHLGDEDMESDVWDLPNLQELNLSQNDFSRLDFTILKLPWLKWLDVSFCYSLLKLSNLPSSIAVLRADDCYLLETAGNISNCKWLWKASLMGKNEIDGDIILESMLQGNAIEDHFISLNLSGHYIPKGFVGKLVKGDTFTLQLPHNWYDNFCGFLVCNANSYPAPCVKISIKQELDKDSQYEVWSVSNEATRRHIKSTYIGYVSFKSLRRHTSWSSSDDCDTIFFSLCNKYKTSSKSESMFLAKLIPKGDVMQTTEVATDCLEFYEEEREYGKTFTIQHHSKSSIKIIWDPLN</sequence>
<dbReference type="EMBL" id="SZYD01000010">
    <property type="protein sequence ID" value="KAD4982539.1"/>
    <property type="molecule type" value="Genomic_DNA"/>
</dbReference>
<evidence type="ECO:0000313" key="4">
    <source>
        <dbReference type="EMBL" id="KAD4982539.1"/>
    </source>
</evidence>
<dbReference type="InterPro" id="IPR032675">
    <property type="entry name" value="LRR_dom_sf"/>
</dbReference>
<dbReference type="Proteomes" id="UP000326396">
    <property type="component" value="Linkage Group LG18"/>
</dbReference>
<evidence type="ECO:0000313" key="5">
    <source>
        <dbReference type="Proteomes" id="UP000326396"/>
    </source>
</evidence>
<proteinExistence type="predicted"/>
<dbReference type="Pfam" id="PF20160">
    <property type="entry name" value="C-JID"/>
    <property type="match status" value="1"/>
</dbReference>
<dbReference type="OrthoDB" id="1303433at2759"/>
<protein>
    <recommendedName>
        <fullName evidence="3">C-JID domain-containing protein</fullName>
    </recommendedName>
</protein>
<dbReference type="AlphaFoldDB" id="A0A5N6NN30"/>
<keyword evidence="1" id="KW-0433">Leucine-rich repeat</keyword>
<keyword evidence="2" id="KW-0677">Repeat</keyword>
<evidence type="ECO:0000256" key="2">
    <source>
        <dbReference type="ARBA" id="ARBA00022737"/>
    </source>
</evidence>
<dbReference type="PANTHER" id="PTHR16083:SF69">
    <property type="entry name" value="LEUCINE-RICH REPEAT DOMAIN SUPERFAMILY"/>
    <property type="match status" value="1"/>
</dbReference>